<gene>
    <name evidence="2" type="ORF">GsuE55_38460</name>
</gene>
<dbReference type="Pfam" id="PF04883">
    <property type="entry name" value="HK97-gp10_like"/>
    <property type="match status" value="1"/>
</dbReference>
<name>A0A679FS90_9BACL</name>
<keyword evidence="3" id="KW-1185">Reference proteome</keyword>
<dbReference type="EMBL" id="AP022559">
    <property type="protein sequence ID" value="BBW99013.1"/>
    <property type="molecule type" value="Genomic_DNA"/>
</dbReference>
<organism evidence="2 3">
    <name type="scientific">Geobacillus subterraneus</name>
    <dbReference type="NCBI Taxonomy" id="129338"/>
    <lineage>
        <taxon>Bacteria</taxon>
        <taxon>Bacillati</taxon>
        <taxon>Bacillota</taxon>
        <taxon>Bacilli</taxon>
        <taxon>Bacillales</taxon>
        <taxon>Anoxybacillaceae</taxon>
        <taxon>Geobacillus</taxon>
    </lineage>
</organism>
<keyword evidence="2" id="KW-0614">Plasmid</keyword>
<dbReference type="RefSeq" id="WP_011230039.1">
    <property type="nucleotide sequence ID" value="NZ_AP022559.1"/>
</dbReference>
<proteinExistence type="predicted"/>
<accession>A0A679FS90</accession>
<feature type="region of interest" description="Disordered" evidence="1">
    <location>
        <begin position="48"/>
        <end position="71"/>
    </location>
</feature>
<dbReference type="AlphaFoldDB" id="A0A679FS90"/>
<geneLocation type="plasmid" evidence="2 3">
    <name>pGspE55-2</name>
</geneLocation>
<evidence type="ECO:0008006" key="4">
    <source>
        <dbReference type="Google" id="ProtNLM"/>
    </source>
</evidence>
<evidence type="ECO:0000313" key="2">
    <source>
        <dbReference type="EMBL" id="BBW99013.1"/>
    </source>
</evidence>
<dbReference type="Proteomes" id="UP000501421">
    <property type="component" value="Plasmid pGspE55-2"/>
</dbReference>
<dbReference type="NCBIfam" id="TIGR01725">
    <property type="entry name" value="phge_HK97_gp10"/>
    <property type="match status" value="1"/>
</dbReference>
<sequence>MANFEFDGIDELGQFFEKLADDIDKLDNQALKVGGEIIAKYQRENVNRSDKNQPHIQDNITVSKPKETDEGKFVEVGPNKKVAWRAKFLEYGTSKMPPYPFVEKGADEGEAEALEAMEKVYMDMIDRA</sequence>
<reference evidence="3" key="1">
    <citation type="journal article" date="2020" name="Microbiol. Resour. Announc.">
        <title>Complete Genome Sequence of Geobacillus sp. Strain E55-1, Isolated from Mine Geyser in Japan.</title>
        <authorList>
            <person name="Miyazaki K."/>
            <person name="Hase E."/>
            <person name="Tokito N."/>
        </authorList>
    </citation>
    <scope>NUCLEOTIDE SEQUENCE [LARGE SCALE GENOMIC DNA]</scope>
    <source>
        <strain evidence="3">E55-1</strain>
        <plasmid evidence="3">pGspE55-2</plasmid>
    </source>
</reference>
<protein>
    <recommendedName>
        <fullName evidence="4">HK97 gp10 family phage protein</fullName>
    </recommendedName>
</protein>
<dbReference type="InterPro" id="IPR010064">
    <property type="entry name" value="HK97-gp10_tail"/>
</dbReference>
<evidence type="ECO:0000256" key="1">
    <source>
        <dbReference type="SAM" id="MobiDB-lite"/>
    </source>
</evidence>
<evidence type="ECO:0000313" key="3">
    <source>
        <dbReference type="Proteomes" id="UP000501421"/>
    </source>
</evidence>